<feature type="domain" description="Chitin-binding type-2" evidence="8">
    <location>
        <begin position="173"/>
        <end position="240"/>
    </location>
</feature>
<sequence length="392" mass="42113">MHCASANVLAGVISLLLSSLQFISVKGQFQQPGPSPRPTGAVGCPERNGRFTVPSQCDAYIECEEGIGQQKLCPDGLLFNSKARFFSYPCQYPAEVDCEGRTGVQPAQPTADCPHQFGYYREGDANNCGKFKSCSNGVGHIFDCPEGLAFNERSLRCDWPDQVDTCNAEAFLGFTCPNVGQDNSLFNTDGYQYFRSPSNCQKYFLCINGRPRLFSCGEGQAFNDLINSCDGLENVTGCGATGGRQTSFGSPGFSPKPIIAPTPTFSPTQSFGQNAGFGQSSGFGQNSGFGSGSSGFGQSSGFGSGFRQNPVFGQSSGFGAAPQQQFSRRQRFNAPSPSSLQLRAQHGHAHAQSQRADSQAQFRNFDGLLTLGGPQRFNLFSGNTFDNNLRRN</sequence>
<reference evidence="9" key="1">
    <citation type="submission" date="2017-09" db="EMBL/GenBank/DDBJ databases">
        <authorList>
            <person name="Ehlers B."/>
            <person name="Leendertz F.H."/>
        </authorList>
    </citation>
    <scope>NUCLEOTIDE SEQUENCE</scope>
    <source>
        <strain evidence="9">NlugCPAP3-E</strain>
    </source>
</reference>
<evidence type="ECO:0000256" key="3">
    <source>
        <dbReference type="ARBA" id="ARBA00022737"/>
    </source>
</evidence>
<dbReference type="InterPro" id="IPR051940">
    <property type="entry name" value="Chitin_bind-dev_reg"/>
</dbReference>
<dbReference type="GeneID" id="111053039"/>
<keyword evidence="4" id="KW-1015">Disulfide bond</keyword>
<dbReference type="AlphaFoldDB" id="A0A2S1ZS46"/>
<dbReference type="PANTHER" id="PTHR23301">
    <property type="entry name" value="CHITIN BINDING PERITROPHIN-A"/>
    <property type="match status" value="1"/>
</dbReference>
<accession>A0A2S1ZS46</accession>
<proteinExistence type="evidence at transcript level"/>
<dbReference type="GO" id="GO:0005576">
    <property type="term" value="C:extracellular region"/>
    <property type="evidence" value="ECO:0007669"/>
    <property type="project" value="InterPro"/>
</dbReference>
<evidence type="ECO:0000256" key="4">
    <source>
        <dbReference type="ARBA" id="ARBA00023157"/>
    </source>
</evidence>
<dbReference type="GO" id="GO:0008061">
    <property type="term" value="F:chitin binding"/>
    <property type="evidence" value="ECO:0007669"/>
    <property type="project" value="UniProtKB-KW"/>
</dbReference>
<evidence type="ECO:0000313" key="9">
    <source>
        <dbReference type="EMBL" id="AWK28289.1"/>
    </source>
</evidence>
<dbReference type="InterPro" id="IPR002557">
    <property type="entry name" value="Chitin-bd_dom"/>
</dbReference>
<evidence type="ECO:0000256" key="7">
    <source>
        <dbReference type="SAM" id="SignalP"/>
    </source>
</evidence>
<dbReference type="PANTHER" id="PTHR23301:SF98">
    <property type="entry name" value="CHITIN-BINDING TYPE-2 DOMAIN-CONTAINING PROTEIN-RELATED"/>
    <property type="match status" value="1"/>
</dbReference>
<dbReference type="Gene3D" id="2.170.140.10">
    <property type="entry name" value="Chitin binding domain"/>
    <property type="match status" value="3"/>
</dbReference>
<dbReference type="SMART" id="SM00494">
    <property type="entry name" value="ChtBD2"/>
    <property type="match status" value="3"/>
</dbReference>
<evidence type="ECO:0000259" key="8">
    <source>
        <dbReference type="PROSITE" id="PS50940"/>
    </source>
</evidence>
<feature type="signal peptide" evidence="7">
    <location>
        <begin position="1"/>
        <end position="27"/>
    </location>
</feature>
<name>A0A2S1ZS46_NILLU</name>
<feature type="compositionally biased region" description="Polar residues" evidence="6">
    <location>
        <begin position="313"/>
        <end position="342"/>
    </location>
</feature>
<dbReference type="PROSITE" id="PS50940">
    <property type="entry name" value="CHIT_BIND_II"/>
    <property type="match status" value="3"/>
</dbReference>
<evidence type="ECO:0000256" key="2">
    <source>
        <dbReference type="ARBA" id="ARBA00022729"/>
    </source>
</evidence>
<feature type="domain" description="Chitin-binding type-2" evidence="8">
    <location>
        <begin position="110"/>
        <end position="168"/>
    </location>
</feature>
<dbReference type="InterPro" id="IPR036508">
    <property type="entry name" value="Chitin-bd_dom_sf"/>
</dbReference>
<reference evidence="9" key="2">
    <citation type="journal article" date="2018" name="Proc. Natl. Acad. Sci. U.S.A.">
        <title>A comprehensive omics analysis and functional survey of cuticular proteins in the brown planthopper.</title>
        <authorList>
            <person name="Pan P.L."/>
            <person name="Ye Y.X."/>
            <person name="Lou Y.H."/>
            <person name="Lu J.B."/>
            <person name="Cheng C."/>
            <person name="Shen Y."/>
            <person name="Moussian B."/>
            <person name="Zhang C.X."/>
        </authorList>
    </citation>
    <scope>NUCLEOTIDE SEQUENCE</scope>
    <source>
        <strain evidence="9">NlugCPAP3-E</strain>
    </source>
</reference>
<evidence type="ECO:0000256" key="1">
    <source>
        <dbReference type="ARBA" id="ARBA00022669"/>
    </source>
</evidence>
<dbReference type="KEGG" id="nlu:111053039"/>
<dbReference type="SUPFAM" id="SSF57625">
    <property type="entry name" value="Invertebrate chitin-binding proteins"/>
    <property type="match status" value="3"/>
</dbReference>
<keyword evidence="3" id="KW-0677">Repeat</keyword>
<feature type="domain" description="Chitin-binding type-2" evidence="8">
    <location>
        <begin position="41"/>
        <end position="100"/>
    </location>
</feature>
<evidence type="ECO:0000256" key="6">
    <source>
        <dbReference type="SAM" id="MobiDB-lite"/>
    </source>
</evidence>
<organism evidence="9">
    <name type="scientific">Nilaparvata lugens</name>
    <name type="common">Brown planthopper</name>
    <dbReference type="NCBI Taxonomy" id="108931"/>
    <lineage>
        <taxon>Eukaryota</taxon>
        <taxon>Metazoa</taxon>
        <taxon>Ecdysozoa</taxon>
        <taxon>Arthropoda</taxon>
        <taxon>Hexapoda</taxon>
        <taxon>Insecta</taxon>
        <taxon>Pterygota</taxon>
        <taxon>Neoptera</taxon>
        <taxon>Paraneoptera</taxon>
        <taxon>Hemiptera</taxon>
        <taxon>Auchenorrhyncha</taxon>
        <taxon>Fulgoroidea</taxon>
        <taxon>Delphacidae</taxon>
        <taxon>Delphacinae</taxon>
        <taxon>Nilaparvata</taxon>
    </lineage>
</organism>
<feature type="region of interest" description="Disordered" evidence="6">
    <location>
        <begin position="313"/>
        <end position="358"/>
    </location>
</feature>
<protein>
    <submittedName>
        <fullName evidence="9">Cuticular protein</fullName>
    </submittedName>
</protein>
<evidence type="ECO:0000256" key="5">
    <source>
        <dbReference type="ARBA" id="ARBA00023180"/>
    </source>
</evidence>
<feature type="chain" id="PRO_5015477834" evidence="7">
    <location>
        <begin position="28"/>
        <end position="392"/>
    </location>
</feature>
<keyword evidence="5" id="KW-0325">Glycoprotein</keyword>
<dbReference type="Pfam" id="PF01607">
    <property type="entry name" value="CBM_14"/>
    <property type="match status" value="3"/>
</dbReference>
<keyword evidence="1" id="KW-0147">Chitin-binding</keyword>
<keyword evidence="2 7" id="KW-0732">Signal</keyword>
<dbReference type="RefSeq" id="XP_039288370.1">
    <property type="nucleotide sequence ID" value="XM_039432436.1"/>
</dbReference>
<dbReference type="OrthoDB" id="9991479at2759"/>
<dbReference type="EMBL" id="MF942766">
    <property type="protein sequence ID" value="AWK28289.1"/>
    <property type="molecule type" value="mRNA"/>
</dbReference>
<feature type="region of interest" description="Disordered" evidence="6">
    <location>
        <begin position="249"/>
        <end position="277"/>
    </location>
</feature>